<dbReference type="PANTHER" id="PTHR30024:SF42">
    <property type="entry name" value="ALIPHATIC SULFONATES-BINDING PROTEIN-RELATED"/>
    <property type="match status" value="1"/>
</dbReference>
<dbReference type="PANTHER" id="PTHR30024">
    <property type="entry name" value="ALIPHATIC SULFONATES-BINDING PROTEIN-RELATED"/>
    <property type="match status" value="1"/>
</dbReference>
<gene>
    <name evidence="6" type="ORF">F1737_01525</name>
</gene>
<dbReference type="NCBIfam" id="TIGR01728">
    <property type="entry name" value="SsuA_fam"/>
    <property type="match status" value="1"/>
</dbReference>
<dbReference type="GeneID" id="85228808"/>
<reference evidence="6 7" key="1">
    <citation type="submission" date="2019-09" db="EMBL/GenBank/DDBJ databases">
        <title>The complete genome of Methanoplanus sp. FWC-SCC4.</title>
        <authorList>
            <person name="Chen S.-C."/>
            <person name="Zhou Y.-Z."/>
            <person name="Lai M.-C."/>
        </authorList>
    </citation>
    <scope>NUCLEOTIDE SEQUENCE [LARGE SCALE GENOMIC DNA]</scope>
    <source>
        <strain evidence="6 7">FWC-SCC4</strain>
    </source>
</reference>
<dbReference type="PROSITE" id="PS51257">
    <property type="entry name" value="PROKAR_LIPOPROTEIN"/>
    <property type="match status" value="1"/>
</dbReference>
<accession>A0AA97I1R9</accession>
<keyword evidence="3" id="KW-1003">Cell membrane</keyword>
<proteinExistence type="predicted"/>
<protein>
    <submittedName>
        <fullName evidence="6">ABC transporter substrate-binding protein</fullName>
    </submittedName>
</protein>
<dbReference type="EMBL" id="CP043875">
    <property type="protein sequence ID" value="WOF15450.1"/>
    <property type="molecule type" value="Genomic_DNA"/>
</dbReference>
<evidence type="ECO:0000313" key="7">
    <source>
        <dbReference type="Proteomes" id="UP001301797"/>
    </source>
</evidence>
<name>A0AA97I1R9_9EURY</name>
<dbReference type="CDD" id="cd13553">
    <property type="entry name" value="PBP2_NrtA_CpmA_like"/>
    <property type="match status" value="1"/>
</dbReference>
<keyword evidence="4" id="KW-0997">Cell inner membrane</keyword>
<dbReference type="InterPro" id="IPR010067">
    <property type="entry name" value="ABC_SsuA_sub-bd"/>
</dbReference>
<keyword evidence="7" id="KW-1185">Reference proteome</keyword>
<dbReference type="SUPFAM" id="SSF53850">
    <property type="entry name" value="Periplasmic binding protein-like II"/>
    <property type="match status" value="1"/>
</dbReference>
<sequence length="343" mass="36947">MKKSLYWFAIALLAVALVLVAGCTGTGDDNGKDTVDGTAAPAINSLSFGYQPSTHQIAYMVASDKGMWKEDLAQFGITEITDHKFPTGAPEMQAMMAGEIDVAYVGAAPVISALANGLDARIVAGVQVQGSDLVIRPDIKYESPADLKGLIIATFPEGTIQDTLLRNWLSENGLDPEKDVDIRPMGPGDATVAIAEGAVDAVFLPHPAPSVIANEGKGVTIVQSGSMEENHACCVLLVSGNLIRNHPDVVDQIVKTHIKATEYAMENQDEAAEIFQKMNKIDIDVVKKSFSEWDGKWIEDPNMITDSVVNYTDIQASLGYIKKPLAKDEIFDLSFYEKAVETA</sequence>
<evidence type="ECO:0000313" key="6">
    <source>
        <dbReference type="EMBL" id="WOF15450.1"/>
    </source>
</evidence>
<keyword evidence="5" id="KW-0472">Membrane</keyword>
<evidence type="ECO:0000256" key="4">
    <source>
        <dbReference type="ARBA" id="ARBA00022519"/>
    </source>
</evidence>
<dbReference type="GO" id="GO:0012505">
    <property type="term" value="C:endomembrane system"/>
    <property type="evidence" value="ECO:0007669"/>
    <property type="project" value="UniProtKB-SubCell"/>
</dbReference>
<dbReference type="GO" id="GO:0016020">
    <property type="term" value="C:membrane"/>
    <property type="evidence" value="ECO:0007669"/>
    <property type="project" value="InterPro"/>
</dbReference>
<dbReference type="Gene3D" id="3.40.190.10">
    <property type="entry name" value="Periplasmic binding protein-like II"/>
    <property type="match status" value="2"/>
</dbReference>
<evidence type="ECO:0000256" key="2">
    <source>
        <dbReference type="ARBA" id="ARBA00022448"/>
    </source>
</evidence>
<evidence type="ECO:0000256" key="1">
    <source>
        <dbReference type="ARBA" id="ARBA00004308"/>
    </source>
</evidence>
<evidence type="ECO:0000256" key="5">
    <source>
        <dbReference type="ARBA" id="ARBA00023136"/>
    </source>
</evidence>
<dbReference type="RefSeq" id="WP_317137020.1">
    <property type="nucleotide sequence ID" value="NZ_CP043875.1"/>
</dbReference>
<dbReference type="GO" id="GO:0042626">
    <property type="term" value="F:ATPase-coupled transmembrane transporter activity"/>
    <property type="evidence" value="ECO:0007669"/>
    <property type="project" value="InterPro"/>
</dbReference>
<dbReference type="AlphaFoldDB" id="A0AA97I1R9"/>
<dbReference type="Pfam" id="PF13379">
    <property type="entry name" value="NMT1_2"/>
    <property type="match status" value="1"/>
</dbReference>
<comment type="subcellular location">
    <subcellularLocation>
        <location evidence="1">Endomembrane system</location>
    </subcellularLocation>
</comment>
<dbReference type="InterPro" id="IPR044527">
    <property type="entry name" value="NrtA/CpmA_ABC-bd_dom"/>
</dbReference>
<evidence type="ECO:0000256" key="3">
    <source>
        <dbReference type="ARBA" id="ARBA00022475"/>
    </source>
</evidence>
<dbReference type="Proteomes" id="UP001301797">
    <property type="component" value="Chromosome"/>
</dbReference>
<dbReference type="KEGG" id="mefw:F1737_01525"/>
<keyword evidence="2" id="KW-0813">Transport</keyword>
<organism evidence="6 7">
    <name type="scientific">Methanochimaera problematica</name>
    <dbReference type="NCBI Taxonomy" id="2609417"/>
    <lineage>
        <taxon>Archaea</taxon>
        <taxon>Methanobacteriati</taxon>
        <taxon>Methanobacteriota</taxon>
        <taxon>Stenosarchaea group</taxon>
        <taxon>Methanomicrobia</taxon>
        <taxon>Methanomicrobiales</taxon>
        <taxon>Methanomicrobiaceae</taxon>
        <taxon>Methanochimaera</taxon>
    </lineage>
</organism>